<comment type="catalytic activity">
    <reaction evidence="22">
        <text>dodecanoyl-CoA + H2O = dodecanoate + CoA + H(+)</text>
        <dbReference type="Rhea" id="RHEA:30135"/>
        <dbReference type="ChEBI" id="CHEBI:15377"/>
        <dbReference type="ChEBI" id="CHEBI:15378"/>
        <dbReference type="ChEBI" id="CHEBI:18262"/>
        <dbReference type="ChEBI" id="CHEBI:57287"/>
        <dbReference type="ChEBI" id="CHEBI:57375"/>
    </reaction>
    <physiologicalReaction direction="left-to-right" evidence="22">
        <dbReference type="Rhea" id="RHEA:30136"/>
    </physiologicalReaction>
</comment>
<evidence type="ECO:0000259" key="24">
    <source>
        <dbReference type="Pfam" id="PF03061"/>
    </source>
</evidence>
<accession>A0A7G7MC19</accession>
<evidence type="ECO:0000256" key="10">
    <source>
        <dbReference type="ARBA" id="ARBA00023098"/>
    </source>
</evidence>
<dbReference type="InterPro" id="IPR006683">
    <property type="entry name" value="Thioestr_dom"/>
</dbReference>
<keyword evidence="12" id="KW-0966">Cell projection</keyword>
<evidence type="ECO:0000256" key="23">
    <source>
        <dbReference type="ARBA" id="ARBA00048180"/>
    </source>
</evidence>
<dbReference type="CDD" id="cd03443">
    <property type="entry name" value="PaaI_thioesterase"/>
    <property type="match status" value="1"/>
</dbReference>
<dbReference type="PANTHER" id="PTHR12418:SF19">
    <property type="entry name" value="ACYL-COENZYME A THIOESTERASE THEM4"/>
    <property type="match status" value="1"/>
</dbReference>
<keyword evidence="4" id="KW-1003">Cell membrane</keyword>
<organism evidence="25 26">
    <name type="scientific">Pseudonocardia petroleophila</name>
    <dbReference type="NCBI Taxonomy" id="37331"/>
    <lineage>
        <taxon>Bacteria</taxon>
        <taxon>Bacillati</taxon>
        <taxon>Actinomycetota</taxon>
        <taxon>Actinomycetes</taxon>
        <taxon>Pseudonocardiales</taxon>
        <taxon>Pseudonocardiaceae</taxon>
        <taxon>Pseudonocardia</taxon>
    </lineage>
</organism>
<evidence type="ECO:0000256" key="5">
    <source>
        <dbReference type="ARBA" id="ARBA00022490"/>
    </source>
</evidence>
<evidence type="ECO:0000256" key="22">
    <source>
        <dbReference type="ARBA" id="ARBA00048074"/>
    </source>
</evidence>
<evidence type="ECO:0000256" key="12">
    <source>
        <dbReference type="ARBA" id="ARBA00023273"/>
    </source>
</evidence>
<evidence type="ECO:0000256" key="13">
    <source>
        <dbReference type="ARBA" id="ARBA00035852"/>
    </source>
</evidence>
<proteinExistence type="inferred from homology"/>
<evidence type="ECO:0000313" key="25">
    <source>
        <dbReference type="EMBL" id="QNG50330.1"/>
    </source>
</evidence>
<comment type="catalytic activity">
    <reaction evidence="14">
        <text>(9Z)-octadecenoyl-CoA + H2O = (9Z)-octadecenoate + CoA + H(+)</text>
        <dbReference type="Rhea" id="RHEA:40139"/>
        <dbReference type="ChEBI" id="CHEBI:15377"/>
        <dbReference type="ChEBI" id="CHEBI:15378"/>
        <dbReference type="ChEBI" id="CHEBI:30823"/>
        <dbReference type="ChEBI" id="CHEBI:57287"/>
        <dbReference type="ChEBI" id="CHEBI:57387"/>
    </reaction>
    <physiologicalReaction direction="left-to-right" evidence="14">
        <dbReference type="Rhea" id="RHEA:40140"/>
    </physiologicalReaction>
</comment>
<evidence type="ECO:0000256" key="15">
    <source>
        <dbReference type="ARBA" id="ARBA00038456"/>
    </source>
</evidence>
<keyword evidence="7" id="KW-0378">Hydrolase</keyword>
<evidence type="ECO:0000256" key="18">
    <source>
        <dbReference type="ARBA" id="ARBA00043210"/>
    </source>
</evidence>
<comment type="catalytic activity">
    <reaction evidence="21">
        <text>decanoyl-CoA + H2O = decanoate + CoA + H(+)</text>
        <dbReference type="Rhea" id="RHEA:40059"/>
        <dbReference type="ChEBI" id="CHEBI:15377"/>
        <dbReference type="ChEBI" id="CHEBI:15378"/>
        <dbReference type="ChEBI" id="CHEBI:27689"/>
        <dbReference type="ChEBI" id="CHEBI:57287"/>
        <dbReference type="ChEBI" id="CHEBI:61430"/>
    </reaction>
    <physiologicalReaction direction="left-to-right" evidence="21">
        <dbReference type="Rhea" id="RHEA:40060"/>
    </physiologicalReaction>
</comment>
<protein>
    <recommendedName>
        <fullName evidence="17">Acyl-coenzyme A thioesterase THEM4</fullName>
        <ecNumber evidence="16">3.1.2.2</ecNumber>
    </recommendedName>
    <alternativeName>
        <fullName evidence="18">Thioesterase superfamily member 4</fullName>
    </alternativeName>
</protein>
<dbReference type="GO" id="GO:0016020">
    <property type="term" value="C:membrane"/>
    <property type="evidence" value="ECO:0007669"/>
    <property type="project" value="UniProtKB-SubCell"/>
</dbReference>
<dbReference type="RefSeq" id="WP_185717092.1">
    <property type="nucleotide sequence ID" value="NZ_BAAAWI010000001.1"/>
</dbReference>
<dbReference type="InterPro" id="IPR029069">
    <property type="entry name" value="HotDog_dom_sf"/>
</dbReference>
<reference evidence="25 26" key="1">
    <citation type="submission" date="2020-08" db="EMBL/GenBank/DDBJ databases">
        <authorList>
            <person name="Mo P."/>
        </authorList>
    </citation>
    <scope>NUCLEOTIDE SEQUENCE [LARGE SCALE GENOMIC DNA]</scope>
    <source>
        <strain evidence="25 26">CGMCC 4.1532</strain>
    </source>
</reference>
<evidence type="ECO:0000256" key="2">
    <source>
        <dbReference type="ARBA" id="ARBA00004496"/>
    </source>
</evidence>
<keyword evidence="11" id="KW-0472">Membrane</keyword>
<evidence type="ECO:0000256" key="14">
    <source>
        <dbReference type="ARBA" id="ARBA00037002"/>
    </source>
</evidence>
<keyword evidence="6" id="KW-0053">Apoptosis</keyword>
<comment type="similarity">
    <text evidence="15">Belongs to the THEM4/THEM5 thioesterase family.</text>
</comment>
<evidence type="ECO:0000256" key="3">
    <source>
        <dbReference type="ARBA" id="ARBA00004632"/>
    </source>
</evidence>
<dbReference type="Pfam" id="PF03061">
    <property type="entry name" value="4HBT"/>
    <property type="match status" value="1"/>
</dbReference>
<evidence type="ECO:0000256" key="7">
    <source>
        <dbReference type="ARBA" id="ARBA00022801"/>
    </source>
</evidence>
<evidence type="ECO:0000256" key="20">
    <source>
        <dbReference type="ARBA" id="ARBA00047734"/>
    </source>
</evidence>
<evidence type="ECO:0000256" key="4">
    <source>
        <dbReference type="ARBA" id="ARBA00022475"/>
    </source>
</evidence>
<evidence type="ECO:0000256" key="16">
    <source>
        <dbReference type="ARBA" id="ARBA00038848"/>
    </source>
</evidence>
<keyword evidence="9" id="KW-0809">Transit peptide</keyword>
<evidence type="ECO:0000256" key="8">
    <source>
        <dbReference type="ARBA" id="ARBA00022832"/>
    </source>
</evidence>
<dbReference type="GO" id="GO:0016787">
    <property type="term" value="F:hydrolase activity"/>
    <property type="evidence" value="ECO:0007669"/>
    <property type="project" value="UniProtKB-KW"/>
</dbReference>
<comment type="subcellular location">
    <subcellularLocation>
        <location evidence="3">Cell projection</location>
        <location evidence="3">Ruffle membrane</location>
    </subcellularLocation>
    <subcellularLocation>
        <location evidence="2">Cytoplasm</location>
    </subcellularLocation>
    <subcellularLocation>
        <location evidence="1">Membrane</location>
        <topology evidence="1">Peripheral membrane protein</topology>
    </subcellularLocation>
</comment>
<keyword evidence="5" id="KW-0963">Cytoplasm</keyword>
<dbReference type="GO" id="GO:0005737">
    <property type="term" value="C:cytoplasm"/>
    <property type="evidence" value="ECO:0007669"/>
    <property type="project" value="UniProtKB-SubCell"/>
</dbReference>
<keyword evidence="26" id="KW-1185">Reference proteome</keyword>
<dbReference type="AlphaFoldDB" id="A0A7G7MC19"/>
<dbReference type="Proteomes" id="UP000515728">
    <property type="component" value="Chromosome"/>
</dbReference>
<comment type="catalytic activity">
    <reaction evidence="23">
        <text>tetradecanoyl-CoA + H2O = tetradecanoate + CoA + H(+)</text>
        <dbReference type="Rhea" id="RHEA:40119"/>
        <dbReference type="ChEBI" id="CHEBI:15377"/>
        <dbReference type="ChEBI" id="CHEBI:15378"/>
        <dbReference type="ChEBI" id="CHEBI:30807"/>
        <dbReference type="ChEBI" id="CHEBI:57287"/>
        <dbReference type="ChEBI" id="CHEBI:57385"/>
    </reaction>
    <physiologicalReaction direction="left-to-right" evidence="23">
        <dbReference type="Rhea" id="RHEA:40120"/>
    </physiologicalReaction>
</comment>
<feature type="domain" description="Thioesterase" evidence="24">
    <location>
        <begin position="70"/>
        <end position="124"/>
    </location>
</feature>
<keyword evidence="8" id="KW-0276">Fatty acid metabolism</keyword>
<evidence type="ECO:0000256" key="9">
    <source>
        <dbReference type="ARBA" id="ARBA00022946"/>
    </source>
</evidence>
<keyword evidence="10" id="KW-0443">Lipid metabolism</keyword>
<dbReference type="Gene3D" id="3.10.129.10">
    <property type="entry name" value="Hotdog Thioesterase"/>
    <property type="match status" value="1"/>
</dbReference>
<comment type="catalytic activity">
    <reaction evidence="13">
        <text>(5Z,8Z,11Z,14Z)-eicosatetraenoyl-CoA + H2O = (5Z,8Z,11Z,14Z)-eicosatetraenoate + CoA + H(+)</text>
        <dbReference type="Rhea" id="RHEA:40151"/>
        <dbReference type="ChEBI" id="CHEBI:15377"/>
        <dbReference type="ChEBI" id="CHEBI:15378"/>
        <dbReference type="ChEBI" id="CHEBI:32395"/>
        <dbReference type="ChEBI" id="CHEBI:57287"/>
        <dbReference type="ChEBI" id="CHEBI:57368"/>
    </reaction>
    <physiologicalReaction direction="left-to-right" evidence="13">
        <dbReference type="Rhea" id="RHEA:40152"/>
    </physiologicalReaction>
</comment>
<dbReference type="SUPFAM" id="SSF54637">
    <property type="entry name" value="Thioesterase/thiol ester dehydrase-isomerase"/>
    <property type="match status" value="1"/>
</dbReference>
<comment type="catalytic activity">
    <reaction evidence="20">
        <text>hexadecanoyl-CoA + H2O = hexadecanoate + CoA + H(+)</text>
        <dbReference type="Rhea" id="RHEA:16645"/>
        <dbReference type="ChEBI" id="CHEBI:7896"/>
        <dbReference type="ChEBI" id="CHEBI:15377"/>
        <dbReference type="ChEBI" id="CHEBI:15378"/>
        <dbReference type="ChEBI" id="CHEBI:57287"/>
        <dbReference type="ChEBI" id="CHEBI:57379"/>
        <dbReference type="EC" id="3.1.2.2"/>
    </reaction>
    <physiologicalReaction direction="left-to-right" evidence="20">
        <dbReference type="Rhea" id="RHEA:16646"/>
    </physiologicalReaction>
</comment>
<comment type="catalytic activity">
    <reaction evidence="19">
        <text>octanoyl-CoA + H2O = octanoate + CoA + H(+)</text>
        <dbReference type="Rhea" id="RHEA:30143"/>
        <dbReference type="ChEBI" id="CHEBI:15377"/>
        <dbReference type="ChEBI" id="CHEBI:15378"/>
        <dbReference type="ChEBI" id="CHEBI:25646"/>
        <dbReference type="ChEBI" id="CHEBI:57287"/>
        <dbReference type="ChEBI" id="CHEBI:57386"/>
    </reaction>
    <physiologicalReaction direction="left-to-right" evidence="19">
        <dbReference type="Rhea" id="RHEA:30144"/>
    </physiologicalReaction>
</comment>
<evidence type="ECO:0000256" key="21">
    <source>
        <dbReference type="ARBA" id="ARBA00047969"/>
    </source>
</evidence>
<evidence type="ECO:0000256" key="17">
    <source>
        <dbReference type="ARBA" id="ARBA00040123"/>
    </source>
</evidence>
<dbReference type="GO" id="GO:0006631">
    <property type="term" value="P:fatty acid metabolic process"/>
    <property type="evidence" value="ECO:0007669"/>
    <property type="project" value="UniProtKB-KW"/>
</dbReference>
<dbReference type="PANTHER" id="PTHR12418">
    <property type="entry name" value="ACYL-COENZYME A THIOESTERASE THEM4"/>
    <property type="match status" value="1"/>
</dbReference>
<evidence type="ECO:0000313" key="26">
    <source>
        <dbReference type="Proteomes" id="UP000515728"/>
    </source>
</evidence>
<dbReference type="EMBL" id="CP060131">
    <property type="protein sequence ID" value="QNG50330.1"/>
    <property type="molecule type" value="Genomic_DNA"/>
</dbReference>
<name>A0A7G7MC19_9PSEU</name>
<dbReference type="EC" id="3.1.2.2" evidence="16"/>
<evidence type="ECO:0000256" key="11">
    <source>
        <dbReference type="ARBA" id="ARBA00023136"/>
    </source>
</evidence>
<dbReference type="KEGG" id="ppel:H6H00_19025"/>
<gene>
    <name evidence="25" type="ORF">H6H00_19025</name>
</gene>
<evidence type="ECO:0000256" key="19">
    <source>
        <dbReference type="ARBA" id="ARBA00047588"/>
    </source>
</evidence>
<dbReference type="InterPro" id="IPR052365">
    <property type="entry name" value="THEM4/THEM5_acyl-CoA_thioest"/>
</dbReference>
<sequence length="177" mass="19002">MSLPAQPGAVPAPAESPDGAAPLFSIEFGKMLCMGCRPAGRCRFGLVLRRGENGAVEGTARFSAEHEGAGGVVHGGSVMGALDEACGAVPIAAAVLSVTAEMNVAFRRPVPLDRELDVRAWPESRDERGHWIIHAELYLSGDDRPLCHARARFVERDPDKHYGRFKEWLDGREGVAG</sequence>
<evidence type="ECO:0000256" key="1">
    <source>
        <dbReference type="ARBA" id="ARBA00004170"/>
    </source>
</evidence>
<evidence type="ECO:0000256" key="6">
    <source>
        <dbReference type="ARBA" id="ARBA00022703"/>
    </source>
</evidence>